<dbReference type="OrthoDB" id="9779630at2"/>
<dbReference type="EMBL" id="NKXO01000020">
    <property type="protein sequence ID" value="PKQ69261.1"/>
    <property type="molecule type" value="Genomic_DNA"/>
</dbReference>
<keyword evidence="2" id="KW-0175">Coiled coil</keyword>
<dbReference type="AlphaFoldDB" id="A0A2N3IG39"/>
<evidence type="ECO:0000313" key="3">
    <source>
        <dbReference type="EMBL" id="PKQ69261.1"/>
    </source>
</evidence>
<dbReference type="Pfam" id="PF04012">
    <property type="entry name" value="PspA_IM30"/>
    <property type="match status" value="1"/>
</dbReference>
<dbReference type="Proteomes" id="UP000233387">
    <property type="component" value="Unassembled WGS sequence"/>
</dbReference>
<evidence type="ECO:0000256" key="2">
    <source>
        <dbReference type="SAM" id="Coils"/>
    </source>
</evidence>
<keyword evidence="4" id="KW-1185">Reference proteome</keyword>
<evidence type="ECO:0000256" key="1">
    <source>
        <dbReference type="ARBA" id="ARBA00043985"/>
    </source>
</evidence>
<dbReference type="PANTHER" id="PTHR31088">
    <property type="entry name" value="MEMBRANE-ASSOCIATED PROTEIN VIPP1, CHLOROPLASTIC"/>
    <property type="match status" value="1"/>
</dbReference>
<name>A0A2N3IG39_9BACT</name>
<feature type="coiled-coil region" evidence="2">
    <location>
        <begin position="94"/>
        <end position="142"/>
    </location>
</feature>
<dbReference type="PANTHER" id="PTHR31088:SF6">
    <property type="entry name" value="PHAGE SHOCK PROTEIN A"/>
    <property type="match status" value="1"/>
</dbReference>
<reference evidence="3 4" key="1">
    <citation type="submission" date="2017-06" db="EMBL/GenBank/DDBJ databases">
        <title>Raineya orbicola gen. nov., sp. nov. a slightly thermophilic bacterium of the phylum Bacteroidetes and the description of Raineyaceae fam. nov.</title>
        <authorList>
            <person name="Albuquerque L."/>
            <person name="Polonia A.R.M."/>
            <person name="Barroso C."/>
            <person name="Froufe H.J.C."/>
            <person name="Lage O."/>
            <person name="Lobo-Da-Cunha A."/>
            <person name="Egas C."/>
            <person name="Da Costa M.S."/>
        </authorList>
    </citation>
    <scope>NUCLEOTIDE SEQUENCE [LARGE SCALE GENOMIC DNA]</scope>
    <source>
        <strain evidence="3 4">SPSPC-11</strain>
    </source>
</reference>
<accession>A0A2N3IG39</accession>
<sequence>MGIFGRIGDIIKANINDLLDKAEDPVKMIKQMVIDMQEAVTKATSGLAQAMAQEKKLQRDYEKFVAMSKEWENKAMAALQAGNEDLARKALAKKAEADQQANMYKQMYEQAAQTAATLKTQVEQLKAKLDEARMKESTLIARSQAAKAQKEIAKNIGTFDHSSISAKFSKFEEKILKEEAEAQAFTQLSEGTTSLDDEFKALEKNMAVDDELAKLKAKLGK</sequence>
<protein>
    <submittedName>
        <fullName evidence="3">Phage shock protein A (IM30) suppresses sigma54-dependent transcription</fullName>
    </submittedName>
</protein>
<comment type="caution">
    <text evidence="3">The sequence shown here is derived from an EMBL/GenBank/DDBJ whole genome shotgun (WGS) entry which is preliminary data.</text>
</comment>
<evidence type="ECO:0000313" key="4">
    <source>
        <dbReference type="Proteomes" id="UP000233387"/>
    </source>
</evidence>
<proteinExistence type="inferred from homology"/>
<dbReference type="RefSeq" id="WP_101358685.1">
    <property type="nucleotide sequence ID" value="NZ_NKXO01000020.1"/>
</dbReference>
<gene>
    <name evidence="3" type="ORF">Rain11_1414</name>
</gene>
<comment type="similarity">
    <text evidence="1">Belongs to the PspA/Vipp/IM30 family.</text>
</comment>
<organism evidence="3 4">
    <name type="scientific">Raineya orbicola</name>
    <dbReference type="NCBI Taxonomy" id="2016530"/>
    <lineage>
        <taxon>Bacteria</taxon>
        <taxon>Pseudomonadati</taxon>
        <taxon>Bacteroidota</taxon>
        <taxon>Cytophagia</taxon>
        <taxon>Cytophagales</taxon>
        <taxon>Raineyaceae</taxon>
        <taxon>Raineya</taxon>
    </lineage>
</organism>
<dbReference type="InterPro" id="IPR007157">
    <property type="entry name" value="PspA_VIPP1"/>
</dbReference>